<dbReference type="GO" id="GO:0003824">
    <property type="term" value="F:catalytic activity"/>
    <property type="evidence" value="ECO:0007669"/>
    <property type="project" value="InterPro"/>
</dbReference>
<feature type="chain" id="PRO_5021468489" description="Endonuclease/exonuclease/phosphatase domain-containing protein" evidence="1">
    <location>
        <begin position="22"/>
        <end position="271"/>
    </location>
</feature>
<proteinExistence type="predicted"/>
<sequence length="271" mass="29887">MKKGLMALALCLLAGRAAVCAEPSRDAAADDGGRTVRLVTYNVGVFNKYVRDDYRLVAGLLREVRPDAVCLNELDSCTARTRGVFQLERIAGMMGGWDFRFGAAMPFDGGSYGEGVMTRERAVRKEAVALPEAGGAEPRVLVVVELPDYVIATTHLDHVSPEAQLEQVRTINREMMRRYGDSPKPVFLGGDLNAEPGSETLRLLERTWRVLTPTDGGTYPSDEPEQCIDYLLQLRNGVRCEVTDARVLSRFGTGDVSRASDHLPVLLEVRW</sequence>
<evidence type="ECO:0000259" key="2">
    <source>
        <dbReference type="Pfam" id="PF03372"/>
    </source>
</evidence>
<feature type="signal peptide" evidence="1">
    <location>
        <begin position="1"/>
        <end position="21"/>
    </location>
</feature>
<dbReference type="PANTHER" id="PTHR14859:SF15">
    <property type="entry name" value="ENDONUCLEASE_EXONUCLEASE_PHOSPHATASE DOMAIN-CONTAINING PROTEIN"/>
    <property type="match status" value="1"/>
</dbReference>
<dbReference type="RefSeq" id="WP_141427991.1">
    <property type="nucleotide sequence ID" value="NZ_AP019736.1"/>
</dbReference>
<name>A0A4Y1X1E7_9BACT</name>
<evidence type="ECO:0000256" key="1">
    <source>
        <dbReference type="SAM" id="SignalP"/>
    </source>
</evidence>
<dbReference type="GeneID" id="98672758"/>
<organism evidence="3 4">
    <name type="scientific">Alistipes dispar</name>
    <dbReference type="NCBI Taxonomy" id="2585119"/>
    <lineage>
        <taxon>Bacteria</taxon>
        <taxon>Pseudomonadati</taxon>
        <taxon>Bacteroidota</taxon>
        <taxon>Bacteroidia</taxon>
        <taxon>Bacteroidales</taxon>
        <taxon>Rikenellaceae</taxon>
        <taxon>Alistipes</taxon>
    </lineage>
</organism>
<dbReference type="KEGG" id="ada:A5CPEGH6_07860"/>
<reference evidence="4" key="1">
    <citation type="submission" date="2019-06" db="EMBL/GenBank/DDBJ databases">
        <title>Alistipes onderdonkii subsp. vulgaris subsp. nov., Alistipes dispar sp. nov. and Alistipes communis sp. nov., isolated from human faeces, and creation of Alistipes onderdonkii subsp. onderdonkii subsp. nov.</title>
        <authorList>
            <person name="Sakamoto M."/>
            <person name="Ikeyama N."/>
            <person name="Ogata Y."/>
            <person name="Suda W."/>
            <person name="Iino T."/>
            <person name="Hattori M."/>
            <person name="Ohkuma M."/>
        </authorList>
    </citation>
    <scope>NUCLEOTIDE SEQUENCE [LARGE SCALE GENOMIC DNA]</scope>
    <source>
        <strain evidence="4">5CPEGH6</strain>
    </source>
</reference>
<protein>
    <recommendedName>
        <fullName evidence="2">Endonuclease/exonuclease/phosphatase domain-containing protein</fullName>
    </recommendedName>
</protein>
<dbReference type="EMBL" id="AP019736">
    <property type="protein sequence ID" value="BBL06148.1"/>
    <property type="molecule type" value="Genomic_DNA"/>
</dbReference>
<dbReference type="InterPro" id="IPR036691">
    <property type="entry name" value="Endo/exonu/phosph_ase_sf"/>
</dbReference>
<dbReference type="Pfam" id="PF03372">
    <property type="entry name" value="Exo_endo_phos"/>
    <property type="match status" value="1"/>
</dbReference>
<evidence type="ECO:0000313" key="3">
    <source>
        <dbReference type="EMBL" id="BBL06148.1"/>
    </source>
</evidence>
<dbReference type="PANTHER" id="PTHR14859">
    <property type="entry name" value="CALCOFLUOR WHITE HYPERSENSITIVE PROTEIN PRECURSOR"/>
    <property type="match status" value="1"/>
</dbReference>
<gene>
    <name evidence="3" type="ORF">A5CPEGH6_07860</name>
</gene>
<dbReference type="Gene3D" id="3.60.10.10">
    <property type="entry name" value="Endonuclease/exonuclease/phosphatase"/>
    <property type="match status" value="1"/>
</dbReference>
<dbReference type="GO" id="GO:0006506">
    <property type="term" value="P:GPI anchor biosynthetic process"/>
    <property type="evidence" value="ECO:0007669"/>
    <property type="project" value="TreeGrafter"/>
</dbReference>
<dbReference type="GO" id="GO:0016020">
    <property type="term" value="C:membrane"/>
    <property type="evidence" value="ECO:0007669"/>
    <property type="project" value="GOC"/>
</dbReference>
<feature type="domain" description="Endonuclease/exonuclease/phosphatase" evidence="2">
    <location>
        <begin position="39"/>
        <end position="262"/>
    </location>
</feature>
<evidence type="ECO:0000313" key="4">
    <source>
        <dbReference type="Proteomes" id="UP000319374"/>
    </source>
</evidence>
<keyword evidence="4" id="KW-1185">Reference proteome</keyword>
<keyword evidence="1" id="KW-0732">Signal</keyword>
<dbReference type="SUPFAM" id="SSF56219">
    <property type="entry name" value="DNase I-like"/>
    <property type="match status" value="1"/>
</dbReference>
<dbReference type="InterPro" id="IPR051916">
    <property type="entry name" value="GPI-anchor_lipid_remodeler"/>
</dbReference>
<dbReference type="Proteomes" id="UP000319374">
    <property type="component" value="Chromosome"/>
</dbReference>
<dbReference type="OrthoDB" id="596345at2"/>
<dbReference type="InterPro" id="IPR005135">
    <property type="entry name" value="Endo/exonuclease/phosphatase"/>
</dbReference>
<dbReference type="AlphaFoldDB" id="A0A4Y1X1E7"/>
<accession>A0A4Y1X1E7</accession>